<accession>A0A0R2LAQ6</accession>
<evidence type="ECO:0000256" key="5">
    <source>
        <dbReference type="ARBA" id="ARBA00023136"/>
    </source>
</evidence>
<dbReference type="Pfam" id="PF01594">
    <property type="entry name" value="AI-2E_transport"/>
    <property type="match status" value="1"/>
</dbReference>
<comment type="subcellular location">
    <subcellularLocation>
        <location evidence="1">Membrane</location>
        <topology evidence="1">Multi-pass membrane protein</topology>
    </subcellularLocation>
</comment>
<dbReference type="GO" id="GO:0055085">
    <property type="term" value="P:transmembrane transport"/>
    <property type="evidence" value="ECO:0007669"/>
    <property type="project" value="TreeGrafter"/>
</dbReference>
<feature type="transmembrane region" description="Helical" evidence="6">
    <location>
        <begin position="186"/>
        <end position="207"/>
    </location>
</feature>
<dbReference type="EMBL" id="JQCB01000007">
    <property type="protein sequence ID" value="KRN95757.1"/>
    <property type="molecule type" value="Genomic_DNA"/>
</dbReference>
<comment type="similarity">
    <text evidence="2">Belongs to the autoinducer-2 exporter (AI-2E) (TC 2.A.86) family.</text>
</comment>
<proteinExistence type="inferred from homology"/>
<reference evidence="7 10" key="2">
    <citation type="submission" date="2019-07" db="EMBL/GenBank/DDBJ databases">
        <title>Whole genome shotgun sequence of Lactobacillus siliginis NBRC 101315.</title>
        <authorList>
            <person name="Hosoyama A."/>
            <person name="Uohara A."/>
            <person name="Ohji S."/>
            <person name="Ichikawa N."/>
        </authorList>
    </citation>
    <scope>NUCLEOTIDE SEQUENCE [LARGE SCALE GENOMIC DNA]</scope>
    <source>
        <strain evidence="7 10">NBRC 101315</strain>
    </source>
</reference>
<sequence>MTPIYNWLKREDSQLYLTLGLIIVVLFCFRHFLSIILLITIFSFLALKATARVRKWLPIGQVLATLVVYIVVIGAVVAAISYAAPTLANQFAGFPKMVTKAINDHPVWDKQIDVWVNKALNSSELMKHGQTALVTGLHGLESLGTAVSHVGIAIFLSLIFTASYGRMKRLGSAFLHSRFKHFFTNVYYLVRKFVLILGTVIDTQLIICTINTVLMTIGLTLLGMPSILVLAVIVFILGLIPVAGVLISMVPLTLIAFAAGGIWKVVEVVILVIVIHFFESYFLHPRLMATATDLPIFVTFMTLIISEQLLGTWGLIVGLPIVAFFLDLVGVHPRPNDGPIMQQLRDDDFR</sequence>
<organism evidence="8 9">
    <name type="scientific">Furfurilactobacillus siliginis</name>
    <dbReference type="NCBI Taxonomy" id="348151"/>
    <lineage>
        <taxon>Bacteria</taxon>
        <taxon>Bacillati</taxon>
        <taxon>Bacillota</taxon>
        <taxon>Bacilli</taxon>
        <taxon>Lactobacillales</taxon>
        <taxon>Lactobacillaceae</taxon>
        <taxon>Furfurilactobacillus</taxon>
    </lineage>
</organism>
<dbReference type="EMBL" id="BJUD01000025">
    <property type="protein sequence ID" value="GEK28967.1"/>
    <property type="molecule type" value="Genomic_DNA"/>
</dbReference>
<dbReference type="PANTHER" id="PTHR21716">
    <property type="entry name" value="TRANSMEMBRANE PROTEIN"/>
    <property type="match status" value="1"/>
</dbReference>
<dbReference type="Proteomes" id="UP000321429">
    <property type="component" value="Unassembled WGS sequence"/>
</dbReference>
<evidence type="ECO:0000256" key="1">
    <source>
        <dbReference type="ARBA" id="ARBA00004141"/>
    </source>
</evidence>
<keyword evidence="3 6" id="KW-0812">Transmembrane</keyword>
<feature type="transmembrane region" description="Helical" evidence="6">
    <location>
        <begin position="310"/>
        <end position="331"/>
    </location>
</feature>
<evidence type="ECO:0000256" key="3">
    <source>
        <dbReference type="ARBA" id="ARBA00022692"/>
    </source>
</evidence>
<keyword evidence="9" id="KW-1185">Reference proteome</keyword>
<gene>
    <name evidence="8" type="ORF">IV55_GL001862</name>
    <name evidence="7" type="ORF">LSI01_12780</name>
</gene>
<protein>
    <submittedName>
        <fullName evidence="7">AI-2E family transporter</fullName>
    </submittedName>
    <submittedName>
        <fullName evidence="8">Permease</fullName>
    </submittedName>
</protein>
<feature type="transmembrane region" description="Helical" evidence="6">
    <location>
        <begin position="146"/>
        <end position="165"/>
    </location>
</feature>
<name>A0A0R2LAQ6_9LACO</name>
<feature type="transmembrane region" description="Helical" evidence="6">
    <location>
        <begin position="227"/>
        <end position="247"/>
    </location>
</feature>
<evidence type="ECO:0000256" key="2">
    <source>
        <dbReference type="ARBA" id="ARBA00009773"/>
    </source>
</evidence>
<feature type="transmembrane region" description="Helical" evidence="6">
    <location>
        <begin position="254"/>
        <end position="278"/>
    </location>
</feature>
<dbReference type="GO" id="GO:0016020">
    <property type="term" value="C:membrane"/>
    <property type="evidence" value="ECO:0007669"/>
    <property type="project" value="UniProtKB-SubCell"/>
</dbReference>
<feature type="transmembrane region" description="Helical" evidence="6">
    <location>
        <begin position="15"/>
        <end position="47"/>
    </location>
</feature>
<keyword evidence="4 6" id="KW-1133">Transmembrane helix</keyword>
<evidence type="ECO:0000313" key="9">
    <source>
        <dbReference type="Proteomes" id="UP000051139"/>
    </source>
</evidence>
<reference evidence="8 9" key="1">
    <citation type="journal article" date="2015" name="Genome Announc.">
        <title>Expanding the biotechnology potential of lactobacilli through comparative genomics of 213 strains and associated genera.</title>
        <authorList>
            <person name="Sun Z."/>
            <person name="Harris H.M."/>
            <person name="McCann A."/>
            <person name="Guo C."/>
            <person name="Argimon S."/>
            <person name="Zhang W."/>
            <person name="Yang X."/>
            <person name="Jeffery I.B."/>
            <person name="Cooney J.C."/>
            <person name="Kagawa T.F."/>
            <person name="Liu W."/>
            <person name="Song Y."/>
            <person name="Salvetti E."/>
            <person name="Wrobel A."/>
            <person name="Rasinkangas P."/>
            <person name="Parkhill J."/>
            <person name="Rea M.C."/>
            <person name="O'Sullivan O."/>
            <person name="Ritari J."/>
            <person name="Douillard F.P."/>
            <person name="Paul Ross R."/>
            <person name="Yang R."/>
            <person name="Briner A.E."/>
            <person name="Felis G.E."/>
            <person name="de Vos W.M."/>
            <person name="Barrangou R."/>
            <person name="Klaenhammer T.R."/>
            <person name="Caufield P.W."/>
            <person name="Cui Y."/>
            <person name="Zhang H."/>
            <person name="O'Toole P.W."/>
        </authorList>
    </citation>
    <scope>NUCLEOTIDE SEQUENCE [LARGE SCALE GENOMIC DNA]</scope>
    <source>
        <strain evidence="8 9">DSM 22696</strain>
    </source>
</reference>
<evidence type="ECO:0000313" key="8">
    <source>
        <dbReference type="EMBL" id="KRN95757.1"/>
    </source>
</evidence>
<evidence type="ECO:0000256" key="6">
    <source>
        <dbReference type="SAM" id="Phobius"/>
    </source>
</evidence>
<dbReference type="STRING" id="348151.IV55_GL001862"/>
<dbReference type="PATRIC" id="fig|348151.3.peg.1914"/>
<dbReference type="OrthoDB" id="9772136at2"/>
<evidence type="ECO:0000313" key="10">
    <source>
        <dbReference type="Proteomes" id="UP000321429"/>
    </source>
</evidence>
<feature type="transmembrane region" description="Helical" evidence="6">
    <location>
        <begin position="59"/>
        <end position="84"/>
    </location>
</feature>
<dbReference type="RefSeq" id="WP_057810511.1">
    <property type="nucleotide sequence ID" value="NZ_BJUD01000025.1"/>
</dbReference>
<dbReference type="PANTHER" id="PTHR21716:SF62">
    <property type="entry name" value="TRANSPORT PROTEIN YDBI-RELATED"/>
    <property type="match status" value="1"/>
</dbReference>
<evidence type="ECO:0000256" key="4">
    <source>
        <dbReference type="ARBA" id="ARBA00022989"/>
    </source>
</evidence>
<comment type="caution">
    <text evidence="8">The sequence shown here is derived from an EMBL/GenBank/DDBJ whole genome shotgun (WGS) entry which is preliminary data.</text>
</comment>
<dbReference type="AlphaFoldDB" id="A0A0R2LAQ6"/>
<evidence type="ECO:0000313" key="7">
    <source>
        <dbReference type="EMBL" id="GEK28967.1"/>
    </source>
</evidence>
<keyword evidence="5 6" id="KW-0472">Membrane</keyword>
<dbReference type="InterPro" id="IPR002549">
    <property type="entry name" value="AI-2E-like"/>
</dbReference>
<dbReference type="Proteomes" id="UP000051139">
    <property type="component" value="Unassembled WGS sequence"/>
</dbReference>